<comment type="caution">
    <text evidence="1">The sequence shown here is derived from an EMBL/GenBank/DDBJ whole genome shotgun (WGS) entry which is preliminary data.</text>
</comment>
<dbReference type="AlphaFoldDB" id="A0A9P7K1P6"/>
<name>A0A9P7K1P6_9AGAR</name>
<evidence type="ECO:0000313" key="1">
    <source>
        <dbReference type="EMBL" id="KAG5633268.1"/>
    </source>
</evidence>
<keyword evidence="2" id="KW-1185">Reference proteome</keyword>
<evidence type="ECO:0000313" key="2">
    <source>
        <dbReference type="Proteomes" id="UP000717328"/>
    </source>
</evidence>
<dbReference type="OrthoDB" id="3062213at2759"/>
<gene>
    <name evidence="1" type="ORF">H0H81_009307</name>
</gene>
<dbReference type="EMBL" id="JABCKI010008412">
    <property type="protein sequence ID" value="KAG5633268.1"/>
    <property type="molecule type" value="Genomic_DNA"/>
</dbReference>
<accession>A0A9P7K1P6</accession>
<sequence length="200" mass="22710">MTTEIQDALRDILRDENLEGVPNAAFEQHNRALSKVMGGLSVAKTNELQALAMQWSLRGYPPSEQAKLAKKLGKQRLKIADLRHFKEMGMLCITFAAWRASDGQVIIRVNDNIADNLRKSRERFIDEQEDLCKDITAELYTYVSSLVEQDTDAGRTPMSVLPHRPDLQVTFNDDGFPILPKPVADNDEHIFQKKTELEDL</sequence>
<organism evidence="1 2">
    <name type="scientific">Sphagnurus paluster</name>
    <dbReference type="NCBI Taxonomy" id="117069"/>
    <lineage>
        <taxon>Eukaryota</taxon>
        <taxon>Fungi</taxon>
        <taxon>Dikarya</taxon>
        <taxon>Basidiomycota</taxon>
        <taxon>Agaricomycotina</taxon>
        <taxon>Agaricomycetes</taxon>
        <taxon>Agaricomycetidae</taxon>
        <taxon>Agaricales</taxon>
        <taxon>Tricholomatineae</taxon>
        <taxon>Lyophyllaceae</taxon>
        <taxon>Sphagnurus</taxon>
    </lineage>
</organism>
<proteinExistence type="predicted"/>
<feature type="non-terminal residue" evidence="1">
    <location>
        <position position="200"/>
    </location>
</feature>
<reference evidence="1" key="2">
    <citation type="submission" date="2021-10" db="EMBL/GenBank/DDBJ databases">
        <title>Phylogenomics reveals ancestral predisposition of the termite-cultivated fungus Termitomyces towards a domesticated lifestyle.</title>
        <authorList>
            <person name="Auxier B."/>
            <person name="Grum-Grzhimaylo A."/>
            <person name="Cardenas M.E."/>
            <person name="Lodge J.D."/>
            <person name="Laessoe T."/>
            <person name="Pedersen O."/>
            <person name="Smith M.E."/>
            <person name="Kuyper T.W."/>
            <person name="Franco-Molano E.A."/>
            <person name="Baroni T.J."/>
            <person name="Aanen D.K."/>
        </authorList>
    </citation>
    <scope>NUCLEOTIDE SEQUENCE</scope>
    <source>
        <strain evidence="1">D49</strain>
    </source>
</reference>
<reference evidence="1" key="1">
    <citation type="submission" date="2021-02" db="EMBL/GenBank/DDBJ databases">
        <authorList>
            <person name="Nieuwenhuis M."/>
            <person name="Van De Peppel L.J.J."/>
        </authorList>
    </citation>
    <scope>NUCLEOTIDE SEQUENCE</scope>
    <source>
        <strain evidence="1">D49</strain>
    </source>
</reference>
<dbReference type="Proteomes" id="UP000717328">
    <property type="component" value="Unassembled WGS sequence"/>
</dbReference>
<protein>
    <submittedName>
        <fullName evidence="1">Uncharacterized protein</fullName>
    </submittedName>
</protein>